<accession>A0A841GQG5</accession>
<dbReference type="PRINTS" id="PR00081">
    <property type="entry name" value="GDHRDH"/>
</dbReference>
<dbReference type="Gene3D" id="3.40.50.720">
    <property type="entry name" value="NAD(P)-binding Rossmann-like Domain"/>
    <property type="match status" value="1"/>
</dbReference>
<reference evidence="2 3" key="1">
    <citation type="submission" date="2020-08" db="EMBL/GenBank/DDBJ databases">
        <title>Genomic Encyclopedia of Type Strains, Phase IV (KMG-IV): sequencing the most valuable type-strain genomes for metagenomic binning, comparative biology and taxonomic classification.</title>
        <authorList>
            <person name="Goeker M."/>
        </authorList>
    </citation>
    <scope>NUCLEOTIDE SEQUENCE [LARGE SCALE GENOMIC DNA]</scope>
    <source>
        <strain evidence="2 3">DSM 13481</strain>
    </source>
</reference>
<dbReference type="PANTHER" id="PTHR45458">
    <property type="entry name" value="SHORT-CHAIN DEHYDROGENASE/REDUCTASE SDR"/>
    <property type="match status" value="1"/>
</dbReference>
<evidence type="ECO:0000313" key="2">
    <source>
        <dbReference type="EMBL" id="MBB6062073.1"/>
    </source>
</evidence>
<proteinExistence type="inferred from homology"/>
<dbReference type="Pfam" id="PF00106">
    <property type="entry name" value="adh_short"/>
    <property type="match status" value="1"/>
</dbReference>
<gene>
    <name evidence="2" type="ORF">HNP65_000495</name>
</gene>
<dbReference type="SUPFAM" id="SSF51735">
    <property type="entry name" value="NAD(P)-binding Rossmann-fold domains"/>
    <property type="match status" value="1"/>
</dbReference>
<dbReference type="GO" id="GO:0016616">
    <property type="term" value="F:oxidoreductase activity, acting on the CH-OH group of donors, NAD or NADP as acceptor"/>
    <property type="evidence" value="ECO:0007669"/>
    <property type="project" value="TreeGrafter"/>
</dbReference>
<name>A0A841GQG5_9BACT</name>
<dbReference type="InterPro" id="IPR002347">
    <property type="entry name" value="SDR_fam"/>
</dbReference>
<dbReference type="AlphaFoldDB" id="A0A841GQG5"/>
<dbReference type="InterPro" id="IPR036291">
    <property type="entry name" value="NAD(P)-bd_dom_sf"/>
</dbReference>
<organism evidence="2 3">
    <name type="scientific">Thermosipho japonicus</name>
    <dbReference type="NCBI Taxonomy" id="90323"/>
    <lineage>
        <taxon>Bacteria</taxon>
        <taxon>Thermotogati</taxon>
        <taxon>Thermotogota</taxon>
        <taxon>Thermotogae</taxon>
        <taxon>Thermotogales</taxon>
        <taxon>Fervidobacteriaceae</taxon>
        <taxon>Thermosipho</taxon>
    </lineage>
</organism>
<evidence type="ECO:0000256" key="1">
    <source>
        <dbReference type="RuleBase" id="RU000363"/>
    </source>
</evidence>
<protein>
    <submittedName>
        <fullName evidence="2">NAD(P)-dependent dehydrogenase (Short-subunit alcohol dehydrogenase family)</fullName>
    </submittedName>
</protein>
<evidence type="ECO:0000313" key="3">
    <source>
        <dbReference type="Proteomes" id="UP000555828"/>
    </source>
</evidence>
<comment type="caution">
    <text evidence="2">The sequence shown here is derived from an EMBL/GenBank/DDBJ whole genome shotgun (WGS) entry which is preliminary data.</text>
</comment>
<comment type="similarity">
    <text evidence="1">Belongs to the short-chain dehydrogenases/reductases (SDR) family.</text>
</comment>
<dbReference type="Proteomes" id="UP000555828">
    <property type="component" value="Unassembled WGS sequence"/>
</dbReference>
<dbReference type="EMBL" id="JACHEX010000001">
    <property type="protein sequence ID" value="MBB6062073.1"/>
    <property type="molecule type" value="Genomic_DNA"/>
</dbReference>
<dbReference type="RefSeq" id="WP_184618799.1">
    <property type="nucleotide sequence ID" value="NZ_JACHEX010000001.1"/>
</dbReference>
<dbReference type="CDD" id="cd05325">
    <property type="entry name" value="carb_red_sniffer_like_SDR_c"/>
    <property type="match status" value="1"/>
</dbReference>
<dbReference type="PRINTS" id="PR00080">
    <property type="entry name" value="SDRFAMILY"/>
</dbReference>
<keyword evidence="3" id="KW-1185">Reference proteome</keyword>
<dbReference type="PANTHER" id="PTHR45458:SF1">
    <property type="entry name" value="SHORT CHAIN DEHYDROGENASE"/>
    <property type="match status" value="1"/>
</dbReference>
<sequence>MNIVITGSNRGIGYALLQESLKRGHFVIAATRKPEMIKIDNNKVSIYFLDLLDKDSIEKFVETLSVKVDVLINNAGVLYKDSFENLEYDYFLNTFKVNALGPLFLSQRLYKSGKLKSGGKIINISSILGSIALLGGTTSYSYSVSKAALNMATKLLSSKLKDIKVISVHPGWVKTDMGGKEAPVMPEESAKGIIDIVENVEESGVFLDYTGQSLPW</sequence>
<dbReference type="InterPro" id="IPR052184">
    <property type="entry name" value="SDR_enzymes"/>
</dbReference>